<dbReference type="OrthoDB" id="1863356at2"/>
<gene>
    <name evidence="2" type="ORF">C823_05206</name>
</gene>
<dbReference type="HOGENOM" id="CLU_1198523_0_0_9"/>
<evidence type="ECO:0000313" key="3">
    <source>
        <dbReference type="Proteomes" id="UP000012589"/>
    </source>
</evidence>
<dbReference type="Pfam" id="PF09509">
    <property type="entry name" value="Hypoth_Ymh"/>
    <property type="match status" value="1"/>
</dbReference>
<comment type="caution">
    <text evidence="2">The sequence shown here is derived from an EMBL/GenBank/DDBJ whole genome shotgun (WGS) entry which is preliminary data.</text>
</comment>
<evidence type="ECO:0000259" key="1">
    <source>
        <dbReference type="Pfam" id="PF09509"/>
    </source>
</evidence>
<protein>
    <recommendedName>
        <fullName evidence="1">Conserved hypothetical protein CHP02391 domain-containing protein</fullName>
    </recommendedName>
</protein>
<feature type="domain" description="Conserved hypothetical protein CHP02391" evidence="1">
    <location>
        <begin position="107"/>
        <end position="208"/>
    </location>
</feature>
<dbReference type="AlphaFoldDB" id="N2A248"/>
<keyword evidence="3" id="KW-1185">Reference proteome</keyword>
<name>N2A248_9FIRM</name>
<reference evidence="2 3" key="1">
    <citation type="journal article" date="2014" name="Genome Announc.">
        <title>Draft genome sequences of the altered schaedler flora, a defined bacterial community from gnotobiotic mice.</title>
        <authorList>
            <person name="Wannemuehler M.J."/>
            <person name="Overstreet A.M."/>
            <person name="Ward D.V."/>
            <person name="Phillips G.J."/>
        </authorList>
    </citation>
    <scope>NUCLEOTIDE SEQUENCE [LARGE SCALE GENOMIC DNA]</scope>
    <source>
        <strain evidence="2 3">ASF492</strain>
    </source>
</reference>
<dbReference type="EMBL" id="AQFT01000150">
    <property type="protein sequence ID" value="EMZ20120.1"/>
    <property type="molecule type" value="Genomic_DNA"/>
</dbReference>
<dbReference type="InterPro" id="IPR012654">
    <property type="entry name" value="CHP02391"/>
</dbReference>
<accession>N2A248</accession>
<dbReference type="Proteomes" id="UP000012589">
    <property type="component" value="Unassembled WGS sequence"/>
</dbReference>
<evidence type="ECO:0000313" key="2">
    <source>
        <dbReference type="EMBL" id="EMZ20120.1"/>
    </source>
</evidence>
<organism evidence="2 3">
    <name type="scientific">Eubacterium plexicaudatum ASF492</name>
    <dbReference type="NCBI Taxonomy" id="1235802"/>
    <lineage>
        <taxon>Bacteria</taxon>
        <taxon>Bacillati</taxon>
        <taxon>Bacillota</taxon>
        <taxon>Clostridia</taxon>
        <taxon>Eubacteriales</taxon>
        <taxon>Eubacteriaceae</taxon>
        <taxon>Eubacterium</taxon>
    </lineage>
</organism>
<dbReference type="eggNOG" id="ENOG5030NPN">
    <property type="taxonomic scope" value="Bacteria"/>
</dbReference>
<proteinExistence type="predicted"/>
<dbReference type="PATRIC" id="fig|1235802.3.peg.5494"/>
<sequence length="217" mass="24167">MMKIAYENELRNLQSWINNVNMGLASVGTVTTDLASANNTCYQINAIAEEIVKEYPFYARELKNISTNLFKSSAYGTVTVNNAAFGELYIIIGHIVEEPVDVAVWHEVHPRIVAISQELFCDGYYDSATEKAIKEVETRLRELFQLLKPGVTVPTKVGDIIGALLTENGAYHFADLSTASGKDYRRGIQSIFEGTFAAYRNPSAHENLSYRALSETQ</sequence>